<comment type="caution">
    <text evidence="2">The sequence shown here is derived from an EMBL/GenBank/DDBJ whole genome shotgun (WGS) entry which is preliminary data.</text>
</comment>
<proteinExistence type="predicted"/>
<dbReference type="Gene3D" id="3.30.420.10">
    <property type="entry name" value="Ribonuclease H-like superfamily/Ribonuclease H"/>
    <property type="match status" value="1"/>
</dbReference>
<dbReference type="Proteomes" id="UP001630127">
    <property type="component" value="Unassembled WGS sequence"/>
</dbReference>
<dbReference type="PANTHER" id="PTHR47723:SF24">
    <property type="entry name" value="RNASE H TYPE-1 DOMAIN-CONTAINING PROTEIN"/>
    <property type="match status" value="1"/>
</dbReference>
<dbReference type="SUPFAM" id="SSF53098">
    <property type="entry name" value="Ribonuclease H-like"/>
    <property type="match status" value="1"/>
</dbReference>
<evidence type="ECO:0000313" key="2">
    <source>
        <dbReference type="EMBL" id="KAL3510497.1"/>
    </source>
</evidence>
<protein>
    <recommendedName>
        <fullName evidence="1">RNase H type-1 domain-containing protein</fullName>
    </recommendedName>
</protein>
<dbReference type="InterPro" id="IPR053151">
    <property type="entry name" value="RNase_H-like"/>
</dbReference>
<feature type="domain" description="RNase H type-1" evidence="1">
    <location>
        <begin position="47"/>
        <end position="138"/>
    </location>
</feature>
<dbReference type="InterPro" id="IPR002156">
    <property type="entry name" value="RNaseH_domain"/>
</dbReference>
<sequence length="138" mass="16002">MFAAYKSCFRLDLLAILVGQKQSSLRGQFSLCRHGRNCSRCNRSCLTQLHKISRYQKNLEVECQALLYGLKLCQQHKFDTVQVEAESQALHLMASRQIKVLWKLDATLRHIQAILAQWTFFFQHIYREANSVADVLAN</sequence>
<dbReference type="AlphaFoldDB" id="A0ABD2YXD9"/>
<dbReference type="Pfam" id="PF13456">
    <property type="entry name" value="RVT_3"/>
    <property type="match status" value="1"/>
</dbReference>
<dbReference type="EMBL" id="JBJUIK010000012">
    <property type="protein sequence ID" value="KAL3510497.1"/>
    <property type="molecule type" value="Genomic_DNA"/>
</dbReference>
<keyword evidence="3" id="KW-1185">Reference proteome</keyword>
<accession>A0ABD2YXD9</accession>
<dbReference type="PANTHER" id="PTHR47723">
    <property type="entry name" value="OS05G0353850 PROTEIN"/>
    <property type="match status" value="1"/>
</dbReference>
<dbReference type="InterPro" id="IPR044730">
    <property type="entry name" value="RNase_H-like_dom_plant"/>
</dbReference>
<dbReference type="InterPro" id="IPR036397">
    <property type="entry name" value="RNaseH_sf"/>
</dbReference>
<evidence type="ECO:0000259" key="1">
    <source>
        <dbReference type="Pfam" id="PF13456"/>
    </source>
</evidence>
<reference evidence="2 3" key="1">
    <citation type="submission" date="2024-11" db="EMBL/GenBank/DDBJ databases">
        <title>A near-complete genome assembly of Cinchona calisaya.</title>
        <authorList>
            <person name="Lian D.C."/>
            <person name="Zhao X.W."/>
            <person name="Wei L."/>
        </authorList>
    </citation>
    <scope>NUCLEOTIDE SEQUENCE [LARGE SCALE GENOMIC DNA]</scope>
    <source>
        <tissue evidence="2">Nenye</tissue>
    </source>
</reference>
<gene>
    <name evidence="2" type="ORF">ACH5RR_029898</name>
</gene>
<dbReference type="InterPro" id="IPR012337">
    <property type="entry name" value="RNaseH-like_sf"/>
</dbReference>
<organism evidence="2 3">
    <name type="scientific">Cinchona calisaya</name>
    <dbReference type="NCBI Taxonomy" id="153742"/>
    <lineage>
        <taxon>Eukaryota</taxon>
        <taxon>Viridiplantae</taxon>
        <taxon>Streptophyta</taxon>
        <taxon>Embryophyta</taxon>
        <taxon>Tracheophyta</taxon>
        <taxon>Spermatophyta</taxon>
        <taxon>Magnoliopsida</taxon>
        <taxon>eudicotyledons</taxon>
        <taxon>Gunneridae</taxon>
        <taxon>Pentapetalae</taxon>
        <taxon>asterids</taxon>
        <taxon>lamiids</taxon>
        <taxon>Gentianales</taxon>
        <taxon>Rubiaceae</taxon>
        <taxon>Cinchonoideae</taxon>
        <taxon>Cinchoneae</taxon>
        <taxon>Cinchona</taxon>
    </lineage>
</organism>
<dbReference type="CDD" id="cd06222">
    <property type="entry name" value="RNase_H_like"/>
    <property type="match status" value="1"/>
</dbReference>
<name>A0ABD2YXD9_9GENT</name>
<evidence type="ECO:0000313" key="3">
    <source>
        <dbReference type="Proteomes" id="UP001630127"/>
    </source>
</evidence>